<gene>
    <name evidence="4" type="primary">pchG</name>
    <name evidence="4" type="ORF">BURPS1710A_A3290</name>
</gene>
<proteinExistence type="predicted"/>
<dbReference type="Proteomes" id="UP000001812">
    <property type="component" value="Chromosome II"/>
</dbReference>
<dbReference type="Pfam" id="PF01408">
    <property type="entry name" value="GFO_IDH_MocA"/>
    <property type="match status" value="1"/>
</dbReference>
<protein>
    <submittedName>
        <fullName evidence="4">Pyochelin biosynthetic protein</fullName>
    </submittedName>
</protein>
<sequence length="351" mass="37138">MSTHPLPVVVAGSRFGQFYAAGLAASGAYRIAGILGQGSARTAALARRVGAPVFTDPGALPDDVRIACVAVGGAARGAQGAALARGLLERGIDVLIEHPLLPAEWDAVLRTAARHGRRCLLNSFYPHLPAVARFVDVAQRLSRIGRPLHVDLACSVQASYAALDVLASALRGVGPWSIEPARQASSPMRECTMVLAQTPVALRVHNEMAAADDGRMHLLFRIALMTAHGTWTLASPHGPLAWEPALREPPADDDGLFPIFGAAAPPHGLPSMQLYEAEPPAWDAIHARHWPRAAVRAVDRLASGDGLAASNQRSVEVTRVWQHLTAQLGFPEPPPGDASADTLEPLLERAA</sequence>
<dbReference type="InterPro" id="IPR048655">
    <property type="entry name" value="Irp3-like_C"/>
</dbReference>
<dbReference type="InterPro" id="IPR000683">
    <property type="entry name" value="Gfo/Idh/MocA-like_OxRdtase_N"/>
</dbReference>
<evidence type="ECO:0000259" key="2">
    <source>
        <dbReference type="Pfam" id="PF01408"/>
    </source>
</evidence>
<organism evidence="4">
    <name type="scientific">Burkholderia pseudomallei 1710a</name>
    <dbReference type="NCBI Taxonomy" id="320371"/>
    <lineage>
        <taxon>Bacteria</taxon>
        <taxon>Pseudomonadati</taxon>
        <taxon>Pseudomonadota</taxon>
        <taxon>Betaproteobacteria</taxon>
        <taxon>Burkholderiales</taxon>
        <taxon>Burkholderiaceae</taxon>
        <taxon>Burkholderia</taxon>
        <taxon>pseudomallei group</taxon>
    </lineage>
</organism>
<feature type="domain" description="Gfo/Idh/MocA-like oxidoreductase N-terminal" evidence="2">
    <location>
        <begin position="8"/>
        <end position="121"/>
    </location>
</feature>
<evidence type="ECO:0000259" key="3">
    <source>
        <dbReference type="Pfam" id="PF21390"/>
    </source>
</evidence>
<dbReference type="NCBIfam" id="TIGR01761">
    <property type="entry name" value="thiaz-red"/>
    <property type="match status" value="1"/>
</dbReference>
<dbReference type="SUPFAM" id="SSF51735">
    <property type="entry name" value="NAD(P)-binding Rossmann-fold domains"/>
    <property type="match status" value="1"/>
</dbReference>
<dbReference type="AlphaFoldDB" id="A0A0E1VS03"/>
<dbReference type="HOGENOM" id="CLU_065125_0_0_4"/>
<dbReference type="EMBL" id="CM000833">
    <property type="protein sequence ID" value="EET02839.1"/>
    <property type="molecule type" value="Genomic_DNA"/>
</dbReference>
<dbReference type="Pfam" id="PF21390">
    <property type="entry name" value="Irp3-like_C"/>
    <property type="match status" value="1"/>
</dbReference>
<feature type="region of interest" description="Disordered" evidence="1">
    <location>
        <begin position="327"/>
        <end position="351"/>
    </location>
</feature>
<dbReference type="InterPro" id="IPR036291">
    <property type="entry name" value="NAD(P)-bd_dom_sf"/>
</dbReference>
<dbReference type="PIRSF" id="PIRSF017494">
    <property type="entry name" value="Thiaz_red"/>
    <property type="match status" value="1"/>
</dbReference>
<reference evidence="4" key="1">
    <citation type="submission" date="2009-05" db="EMBL/GenBank/DDBJ databases">
        <authorList>
            <person name="Harkins D.M."/>
            <person name="DeShazer D."/>
            <person name="Woods D.E."/>
            <person name="Brinkac L.M."/>
            <person name="Brown K.A."/>
            <person name="Hung G.C."/>
            <person name="Tuanyok A."/>
            <person name="Zhang B."/>
            <person name="Nierman W.C."/>
        </authorList>
    </citation>
    <scope>NUCLEOTIDE SEQUENCE [LARGE SCALE GENOMIC DNA]</scope>
    <source>
        <strain evidence="4">1710a</strain>
    </source>
</reference>
<evidence type="ECO:0000313" key="4">
    <source>
        <dbReference type="EMBL" id="EET02839.1"/>
    </source>
</evidence>
<dbReference type="Gene3D" id="3.30.360.10">
    <property type="entry name" value="Dihydrodipicolinate Reductase, domain 2"/>
    <property type="match status" value="1"/>
</dbReference>
<feature type="domain" description="Thiazolinyl imine reductase-like C-terminal" evidence="3">
    <location>
        <begin position="147"/>
        <end position="242"/>
    </location>
</feature>
<dbReference type="Gene3D" id="3.40.50.720">
    <property type="entry name" value="NAD(P)-binding Rossmann-like Domain"/>
    <property type="match status" value="1"/>
</dbReference>
<accession>A0A0E1VS03</accession>
<dbReference type="GO" id="GO:0000166">
    <property type="term" value="F:nucleotide binding"/>
    <property type="evidence" value="ECO:0007669"/>
    <property type="project" value="InterPro"/>
</dbReference>
<dbReference type="RefSeq" id="WP_004530083.1">
    <property type="nucleotide sequence ID" value="NZ_CM000833.1"/>
</dbReference>
<name>A0A0E1VS03_BURPE</name>
<evidence type="ECO:0000256" key="1">
    <source>
        <dbReference type="SAM" id="MobiDB-lite"/>
    </source>
</evidence>
<dbReference type="InterPro" id="IPR010091">
    <property type="entry name" value="Thiazolinyl_imide_reductase"/>
</dbReference>